<dbReference type="InParanoid" id="G7DUB3"/>
<dbReference type="GO" id="GO:0003723">
    <property type="term" value="F:RNA binding"/>
    <property type="evidence" value="ECO:0007669"/>
    <property type="project" value="UniProtKB-UniRule"/>
</dbReference>
<dbReference type="AlphaFoldDB" id="G7DUB3"/>
<dbReference type="Pfam" id="PF00270">
    <property type="entry name" value="DEAD"/>
    <property type="match status" value="1"/>
</dbReference>
<dbReference type="HOGENOM" id="CLU_003041_26_6_1"/>
<reference evidence="9 10" key="2">
    <citation type="journal article" date="2012" name="Open Biol.">
        <title>Characteristics of nucleosomes and linker DNA regions on the genome of the basidiomycete Mixia osmundae revealed by mono- and dinucleosome mapping.</title>
        <authorList>
            <person name="Nishida H."/>
            <person name="Kondo S."/>
            <person name="Matsumoto T."/>
            <person name="Suzuki Y."/>
            <person name="Yoshikawa H."/>
            <person name="Taylor T.D."/>
            <person name="Sugiyama J."/>
        </authorList>
    </citation>
    <scope>NUCLEOTIDE SEQUENCE [LARGE SCALE GENOMIC DNA]</scope>
    <source>
        <strain evidence="10">CBS 9802 / IAM 14324 / JCM 22182 / KY 12970</strain>
    </source>
</reference>
<dbReference type="EC" id="3.6.4.13" evidence="5"/>
<protein>
    <recommendedName>
        <fullName evidence="5">ATP-dependent RNA helicase</fullName>
        <ecNumber evidence="5">3.6.4.13</ecNumber>
    </recommendedName>
</protein>
<dbReference type="PROSITE" id="PS51192">
    <property type="entry name" value="HELICASE_ATP_BIND_1"/>
    <property type="match status" value="1"/>
</dbReference>
<proteinExistence type="inferred from homology"/>
<dbReference type="EMBL" id="BABT02000028">
    <property type="protein sequence ID" value="GAA94173.1"/>
    <property type="molecule type" value="Genomic_DNA"/>
</dbReference>
<dbReference type="Gene3D" id="3.40.50.300">
    <property type="entry name" value="P-loop containing nucleotide triphosphate hydrolases"/>
    <property type="match status" value="2"/>
</dbReference>
<dbReference type="GO" id="GO:0005524">
    <property type="term" value="F:ATP binding"/>
    <property type="evidence" value="ECO:0007669"/>
    <property type="project" value="UniProtKB-UniRule"/>
</dbReference>
<dbReference type="InterPro" id="IPR011545">
    <property type="entry name" value="DEAD/DEAH_box_helicase_dom"/>
</dbReference>
<dbReference type="CDD" id="cd18787">
    <property type="entry name" value="SF2_C_DEAD"/>
    <property type="match status" value="1"/>
</dbReference>
<comment type="domain">
    <text evidence="5">The Q motif is unique to and characteristic of the DEAD box family of RNA helicases and controls ATP binding and hydrolysis.</text>
</comment>
<gene>
    <name evidence="9" type="primary">Mo00821</name>
    <name evidence="9" type="ORF">E5Q_00821</name>
</gene>
<dbReference type="GO" id="GO:0016787">
    <property type="term" value="F:hydrolase activity"/>
    <property type="evidence" value="ECO:0007669"/>
    <property type="project" value="UniProtKB-KW"/>
</dbReference>
<dbReference type="InterPro" id="IPR027417">
    <property type="entry name" value="P-loop_NTPase"/>
</dbReference>
<evidence type="ECO:0000256" key="4">
    <source>
        <dbReference type="ARBA" id="ARBA00022884"/>
    </source>
</evidence>
<feature type="compositionally biased region" description="Basic residues" evidence="6">
    <location>
        <begin position="8"/>
        <end position="21"/>
    </location>
</feature>
<dbReference type="SMART" id="SM00487">
    <property type="entry name" value="DEXDc"/>
    <property type="match status" value="1"/>
</dbReference>
<reference evidence="9 10" key="1">
    <citation type="journal article" date="2011" name="J. Gen. Appl. Microbiol.">
        <title>Draft genome sequencing of the enigmatic basidiomycete Mixia osmundae.</title>
        <authorList>
            <person name="Nishida H."/>
            <person name="Nagatsuka Y."/>
            <person name="Sugiyama J."/>
        </authorList>
    </citation>
    <scope>NUCLEOTIDE SEQUENCE [LARGE SCALE GENOMIC DNA]</scope>
    <source>
        <strain evidence="10">CBS 9802 / IAM 14324 / JCM 22182 / KY 12970</strain>
    </source>
</reference>
<dbReference type="RefSeq" id="XP_014569067.1">
    <property type="nucleotide sequence ID" value="XM_014713581.1"/>
</dbReference>
<organism evidence="9 10">
    <name type="scientific">Mixia osmundae (strain CBS 9802 / IAM 14324 / JCM 22182 / KY 12970)</name>
    <dbReference type="NCBI Taxonomy" id="764103"/>
    <lineage>
        <taxon>Eukaryota</taxon>
        <taxon>Fungi</taxon>
        <taxon>Dikarya</taxon>
        <taxon>Basidiomycota</taxon>
        <taxon>Pucciniomycotina</taxon>
        <taxon>Mixiomycetes</taxon>
        <taxon>Mixiales</taxon>
        <taxon>Mixiaceae</taxon>
        <taxon>Mixia</taxon>
    </lineage>
</organism>
<dbReference type="Proteomes" id="UP000009131">
    <property type="component" value="Unassembled WGS sequence"/>
</dbReference>
<dbReference type="GO" id="GO:0003724">
    <property type="term" value="F:RNA helicase activity"/>
    <property type="evidence" value="ECO:0007669"/>
    <property type="project" value="UniProtKB-EC"/>
</dbReference>
<comment type="catalytic activity">
    <reaction evidence="5">
        <text>ATP + H2O = ADP + phosphate + H(+)</text>
        <dbReference type="Rhea" id="RHEA:13065"/>
        <dbReference type="ChEBI" id="CHEBI:15377"/>
        <dbReference type="ChEBI" id="CHEBI:15378"/>
        <dbReference type="ChEBI" id="CHEBI:30616"/>
        <dbReference type="ChEBI" id="CHEBI:43474"/>
        <dbReference type="ChEBI" id="CHEBI:456216"/>
        <dbReference type="EC" id="3.6.4.13"/>
    </reaction>
</comment>
<dbReference type="STRING" id="764103.G7DUB3"/>
<comment type="similarity">
    <text evidence="5">Belongs to the DEAD box helicase family.</text>
</comment>
<evidence type="ECO:0000313" key="10">
    <source>
        <dbReference type="Proteomes" id="UP000009131"/>
    </source>
</evidence>
<keyword evidence="4 5" id="KW-0694">RNA-binding</keyword>
<feature type="domain" description="Helicase ATP-binding" evidence="7">
    <location>
        <begin position="109"/>
        <end position="290"/>
    </location>
</feature>
<feature type="region of interest" description="Disordered" evidence="6">
    <location>
        <begin position="566"/>
        <end position="597"/>
    </location>
</feature>
<evidence type="ECO:0000256" key="1">
    <source>
        <dbReference type="ARBA" id="ARBA00022741"/>
    </source>
</evidence>
<evidence type="ECO:0000256" key="3">
    <source>
        <dbReference type="ARBA" id="ARBA00022840"/>
    </source>
</evidence>
<dbReference type="FunCoup" id="G7DUB3">
    <property type="interactions" value="173"/>
</dbReference>
<accession>G7DUB3</accession>
<dbReference type="eggNOG" id="KOG0342">
    <property type="taxonomic scope" value="Eukaryota"/>
</dbReference>
<dbReference type="PANTHER" id="PTHR24031">
    <property type="entry name" value="RNA HELICASE"/>
    <property type="match status" value="1"/>
</dbReference>
<keyword evidence="1 5" id="KW-0547">Nucleotide-binding</keyword>
<dbReference type="InterPro" id="IPR001650">
    <property type="entry name" value="Helicase_C-like"/>
</dbReference>
<evidence type="ECO:0000256" key="2">
    <source>
        <dbReference type="ARBA" id="ARBA00022801"/>
    </source>
</evidence>
<keyword evidence="2 5" id="KW-0378">Hydrolase</keyword>
<evidence type="ECO:0000256" key="5">
    <source>
        <dbReference type="RuleBase" id="RU365068"/>
    </source>
</evidence>
<comment type="function">
    <text evidence="5">RNA helicase.</text>
</comment>
<feature type="domain" description="Helicase C-terminal" evidence="8">
    <location>
        <begin position="328"/>
        <end position="481"/>
    </location>
</feature>
<comment type="caution">
    <text evidence="9">The sequence shown here is derived from an EMBL/GenBank/DDBJ whole genome shotgun (WGS) entry which is preliminary data.</text>
</comment>
<evidence type="ECO:0000313" key="9">
    <source>
        <dbReference type="EMBL" id="GAA94173.1"/>
    </source>
</evidence>
<sequence>MDGQQSNSKRKRSGYRGKNPRGGKQPSLASRLSDPRPDIDESPDSSYPASVAGDTNDGAHGSSRQTVKKEDTLAHLTDMRFSAFANLLTPSLFKAIPHEFCTEVQAQTLPVALKGKDILARALTGTGKTLGFLIPSLDRLLRNPTRPGQVGILVMSPTRELATQTADAAKQLLSSSPSLGVQLALGGGNVNAELKRLTSQRVDVLVATPGRLIDHLANNGLAPRLNELQTFVLDEADQLLQQGFKQDIDRIVSFLPDRRTVPRQTLLFSATVSPQIQQVAKLTLLPDHDFISTIKESDLNTHERVKQTIIEVPFERIFAATLAVILREIQQSSDDCKLLLFFPTARATGVAKELFDQIELPLPRWEVHSRKSQSAREKATEAFKAARKGILFSSDVSARGMDFPDVTAVIQVGLPASTEQYIHRLGRTARAGKEGRGILILAPYERPFLSLSGIKQLPIKPDPTFTTALYEPYQPTIEQALSRVSNESKGQAYSAYLGFTKGFVKLLQTSAKGVVDLAEQYAVNVLLYVPEPGQPRTPPLMASTIGKMGLRELRPYLNVVKELPPKQGANGQAVQARGHPSPGRGGRGGSRGGHRRA</sequence>
<evidence type="ECO:0000256" key="6">
    <source>
        <dbReference type="SAM" id="MobiDB-lite"/>
    </source>
</evidence>
<dbReference type="Pfam" id="PF00271">
    <property type="entry name" value="Helicase_C"/>
    <property type="match status" value="1"/>
</dbReference>
<keyword evidence="3 5" id="KW-0067">ATP-binding</keyword>
<dbReference type="InterPro" id="IPR014001">
    <property type="entry name" value="Helicase_ATP-bd"/>
</dbReference>
<dbReference type="SMART" id="SM00490">
    <property type="entry name" value="HELICc"/>
    <property type="match status" value="1"/>
</dbReference>
<dbReference type="OrthoDB" id="193716at2759"/>
<keyword evidence="10" id="KW-1185">Reference proteome</keyword>
<evidence type="ECO:0000259" key="7">
    <source>
        <dbReference type="PROSITE" id="PS51192"/>
    </source>
</evidence>
<dbReference type="OMA" id="NGEQYVH"/>
<dbReference type="PROSITE" id="PS51194">
    <property type="entry name" value="HELICASE_CTER"/>
    <property type="match status" value="1"/>
</dbReference>
<feature type="region of interest" description="Disordered" evidence="6">
    <location>
        <begin position="1"/>
        <end position="67"/>
    </location>
</feature>
<name>G7DUB3_MIXOS</name>
<evidence type="ECO:0000259" key="8">
    <source>
        <dbReference type="PROSITE" id="PS51194"/>
    </source>
</evidence>
<dbReference type="SUPFAM" id="SSF52540">
    <property type="entry name" value="P-loop containing nucleoside triphosphate hydrolases"/>
    <property type="match status" value="1"/>
</dbReference>
<keyword evidence="5" id="KW-0347">Helicase</keyword>